<reference evidence="8" key="1">
    <citation type="submission" date="2020-08" db="EMBL/GenBank/DDBJ databases">
        <title>Genome public.</title>
        <authorList>
            <person name="Liu C."/>
            <person name="Sun Q."/>
        </authorList>
    </citation>
    <scope>NUCLEOTIDE SEQUENCE</scope>
    <source>
        <strain evidence="8">NSJ-12</strain>
    </source>
</reference>
<keyword evidence="9" id="KW-1185">Reference proteome</keyword>
<dbReference type="GO" id="GO:0055091">
    <property type="term" value="P:phospholipid homeostasis"/>
    <property type="evidence" value="ECO:0007669"/>
    <property type="project" value="TreeGrafter"/>
</dbReference>
<keyword evidence="4 6" id="KW-1133">Transmembrane helix</keyword>
<protein>
    <submittedName>
        <fullName evidence="8">Bifunctional lysylphosphatidylglycerol flippase/synthetase MprF</fullName>
    </submittedName>
</protein>
<dbReference type="AlphaFoldDB" id="A0A926EK86"/>
<keyword evidence="2" id="KW-1003">Cell membrane</keyword>
<dbReference type="InterPro" id="IPR051211">
    <property type="entry name" value="PG_lysyltransferase"/>
</dbReference>
<organism evidence="8 9">
    <name type="scientific">Zhenhengia yiwuensis</name>
    <dbReference type="NCBI Taxonomy" id="2763666"/>
    <lineage>
        <taxon>Bacteria</taxon>
        <taxon>Bacillati</taxon>
        <taxon>Bacillota</taxon>
        <taxon>Clostridia</taxon>
        <taxon>Lachnospirales</taxon>
        <taxon>Lachnospiraceae</taxon>
        <taxon>Zhenhengia</taxon>
    </lineage>
</organism>
<comment type="caution">
    <text evidence="8">The sequence shown here is derived from an EMBL/GenBank/DDBJ whole genome shotgun (WGS) entry which is preliminary data.</text>
</comment>
<feature type="transmembrane region" description="Helical" evidence="6">
    <location>
        <begin position="341"/>
        <end position="359"/>
    </location>
</feature>
<evidence type="ECO:0000256" key="2">
    <source>
        <dbReference type="ARBA" id="ARBA00022475"/>
    </source>
</evidence>
<name>A0A926EK86_9FIRM</name>
<feature type="transmembrane region" description="Helical" evidence="6">
    <location>
        <begin position="306"/>
        <end position="329"/>
    </location>
</feature>
<dbReference type="Proteomes" id="UP000655830">
    <property type="component" value="Unassembled WGS sequence"/>
</dbReference>
<evidence type="ECO:0000313" key="9">
    <source>
        <dbReference type="Proteomes" id="UP000655830"/>
    </source>
</evidence>
<gene>
    <name evidence="8" type="primary">mprF</name>
    <name evidence="8" type="ORF">H8718_11005</name>
</gene>
<keyword evidence="5 6" id="KW-0472">Membrane</keyword>
<evidence type="ECO:0000256" key="1">
    <source>
        <dbReference type="ARBA" id="ARBA00004651"/>
    </source>
</evidence>
<proteinExistence type="predicted"/>
<dbReference type="PANTHER" id="PTHR34697">
    <property type="entry name" value="PHOSPHATIDYLGLYCEROL LYSYLTRANSFERASE"/>
    <property type="match status" value="1"/>
</dbReference>
<feature type="transmembrane region" description="Helical" evidence="6">
    <location>
        <begin position="227"/>
        <end position="251"/>
    </location>
</feature>
<feature type="transmembrane region" description="Helical" evidence="6">
    <location>
        <begin position="272"/>
        <end position="294"/>
    </location>
</feature>
<dbReference type="InterPro" id="IPR024320">
    <property type="entry name" value="LPG_synthase_C"/>
</dbReference>
<feature type="transmembrane region" description="Helical" evidence="6">
    <location>
        <begin position="436"/>
        <end position="453"/>
    </location>
</feature>
<keyword evidence="3 6" id="KW-0812">Transmembrane</keyword>
<evidence type="ECO:0000313" key="8">
    <source>
        <dbReference type="EMBL" id="MBC8580050.1"/>
    </source>
</evidence>
<dbReference type="PANTHER" id="PTHR34697:SF2">
    <property type="entry name" value="PHOSPHATIDYLGLYCEROL LYSYLTRANSFERASE"/>
    <property type="match status" value="1"/>
</dbReference>
<dbReference type="SUPFAM" id="SSF55729">
    <property type="entry name" value="Acyl-CoA N-acyltransferases (Nat)"/>
    <property type="match status" value="1"/>
</dbReference>
<dbReference type="GO" id="GO:0016755">
    <property type="term" value="F:aminoacyltransferase activity"/>
    <property type="evidence" value="ECO:0007669"/>
    <property type="project" value="TreeGrafter"/>
</dbReference>
<dbReference type="RefSeq" id="WP_249332939.1">
    <property type="nucleotide sequence ID" value="NZ_JACRSY010000016.1"/>
</dbReference>
<evidence type="ECO:0000256" key="5">
    <source>
        <dbReference type="ARBA" id="ARBA00023136"/>
    </source>
</evidence>
<evidence type="ECO:0000256" key="3">
    <source>
        <dbReference type="ARBA" id="ARBA00022692"/>
    </source>
</evidence>
<feature type="transmembrane region" description="Helical" evidence="6">
    <location>
        <begin position="154"/>
        <end position="173"/>
    </location>
</feature>
<feature type="transmembrane region" description="Helical" evidence="6">
    <location>
        <begin position="395"/>
        <end position="416"/>
    </location>
</feature>
<dbReference type="NCBIfam" id="NF033480">
    <property type="entry name" value="bifunc_MprF"/>
    <property type="match status" value="1"/>
</dbReference>
<sequence length="790" mass="90385">MLKNKFNLTKYIIWFSILMLGLLVLHRPIATLDLAMLIETLRDQSFKHMLILLISGLMVVSLSTLYDFILCKAFKLKITPSDIFKISWISDMALNFAEDAEKRKGSLRYQLYKSEGVDPKKAMFIDALKDMILFDDGGQLPVTFKISFLTRLKLILSTTIKWLLTSFLFMYVFTLYDISFNRLDVLLVFAFSMFIANVSLIPYGFGIFEVLALICFTSLGYEFSQMLLVLITFRVFYSIIPWLLTMLILALGPSKHKKSKLSESQRHLVNWMSVKSFAALTLFAGLLLILSASLPEALERTQLLNHVFSLSFIKFSKLSTMGIGLLLIILSKGIWDKVQKAYSITLLMLTLGSILALLKGLNIEIAFILIMIMVILAPAKETFYRIGSPIERKRCLYYFIILGFMSSLYISLYNYFTQATFHLLVKADLTLQSLDIIIFIFFVALGSILLNAFSVQRSDFKYATDEDLVNLSLFLKKYEGNAMTHLLFLKDKCFFYAVNNTVLIAYRPYKDKLMVLGDPIGETKNFKEAINAFRLFADQYDMVPIFYEINESMLPIYHENGFKFLKLGEEAAIDLNTFTLAGKKGAPLRTIKNKMNRGELTFKLLTPPFDQELVERLKKISDLWLEGRTEKCFSLGSFDESYIERAPIGIIKVENEVVGFATIMPHYSKHTVSIDLMRIIPNPPNGAMDALFIGLIEWAIEEGYDYFILGKAPLSNVGVNQFSTTKEKVAKYIYNYGNKIYSFKGLRKYKEKFYPEWRSVYLAYPKGTHLPNALIQLTKMISGSDKNSIG</sequence>
<evidence type="ECO:0000256" key="4">
    <source>
        <dbReference type="ARBA" id="ARBA00022989"/>
    </source>
</evidence>
<accession>A0A926EK86</accession>
<feature type="transmembrane region" description="Helical" evidence="6">
    <location>
        <begin position="49"/>
        <end position="69"/>
    </location>
</feature>
<dbReference type="InterPro" id="IPR016181">
    <property type="entry name" value="Acyl_CoA_acyltransferase"/>
</dbReference>
<dbReference type="GO" id="GO:0005886">
    <property type="term" value="C:plasma membrane"/>
    <property type="evidence" value="ECO:0007669"/>
    <property type="project" value="UniProtKB-SubCell"/>
</dbReference>
<comment type="subcellular location">
    <subcellularLocation>
        <location evidence="1">Cell membrane</location>
        <topology evidence="1">Multi-pass membrane protein</topology>
    </subcellularLocation>
</comment>
<evidence type="ECO:0000259" key="7">
    <source>
        <dbReference type="Pfam" id="PF09924"/>
    </source>
</evidence>
<feature type="transmembrane region" description="Helical" evidence="6">
    <location>
        <begin position="12"/>
        <end position="29"/>
    </location>
</feature>
<feature type="domain" description="Phosphatidylglycerol lysyltransferase C-terminal" evidence="7">
    <location>
        <begin position="475"/>
        <end position="764"/>
    </location>
</feature>
<dbReference type="EMBL" id="JACRSY010000016">
    <property type="protein sequence ID" value="MBC8580050.1"/>
    <property type="molecule type" value="Genomic_DNA"/>
</dbReference>
<evidence type="ECO:0000256" key="6">
    <source>
        <dbReference type="SAM" id="Phobius"/>
    </source>
</evidence>
<dbReference type="Pfam" id="PF09924">
    <property type="entry name" value="LPG_synthase_C"/>
    <property type="match status" value="1"/>
</dbReference>